<organism evidence="1 2">
    <name type="scientific">Iris pallida</name>
    <name type="common">Sweet iris</name>
    <dbReference type="NCBI Taxonomy" id="29817"/>
    <lineage>
        <taxon>Eukaryota</taxon>
        <taxon>Viridiplantae</taxon>
        <taxon>Streptophyta</taxon>
        <taxon>Embryophyta</taxon>
        <taxon>Tracheophyta</taxon>
        <taxon>Spermatophyta</taxon>
        <taxon>Magnoliopsida</taxon>
        <taxon>Liliopsida</taxon>
        <taxon>Asparagales</taxon>
        <taxon>Iridaceae</taxon>
        <taxon>Iridoideae</taxon>
        <taxon>Irideae</taxon>
        <taxon>Iris</taxon>
    </lineage>
</organism>
<reference evidence="1" key="2">
    <citation type="submission" date="2023-04" db="EMBL/GenBank/DDBJ databases">
        <authorList>
            <person name="Bruccoleri R.E."/>
            <person name="Oakeley E.J."/>
            <person name="Faust A.-M."/>
            <person name="Dessus-Babus S."/>
            <person name="Altorfer M."/>
            <person name="Burckhardt D."/>
            <person name="Oertli M."/>
            <person name="Naumann U."/>
            <person name="Petersen F."/>
            <person name="Wong J."/>
        </authorList>
    </citation>
    <scope>NUCLEOTIDE SEQUENCE</scope>
    <source>
        <strain evidence="1">GSM-AAB239-AS_SAM_17_03QT</strain>
        <tissue evidence="1">Leaf</tissue>
    </source>
</reference>
<dbReference type="Proteomes" id="UP001140949">
    <property type="component" value="Unassembled WGS sequence"/>
</dbReference>
<evidence type="ECO:0000313" key="2">
    <source>
        <dbReference type="Proteomes" id="UP001140949"/>
    </source>
</evidence>
<dbReference type="AlphaFoldDB" id="A0AAX6G0K0"/>
<evidence type="ECO:0000313" key="1">
    <source>
        <dbReference type="EMBL" id="KAJ6822239.1"/>
    </source>
</evidence>
<keyword evidence="2" id="KW-1185">Reference proteome</keyword>
<sequence length="167" mass="18590">MKTSPKFQIPPSKFSKSYYDSLPPLSSLLHLRGDPRRRHHPVSLISTPGQGLQSQIIVPSSSLVMPVPAPHLLLPFVMLSCPSPPTSPSLYFFLILLEKILQLTYNTPQPPASKSLSTIGGRTPSTVPRHILFFRGRYIKLCFLGGSSEWRRHQAEQGDFERNGEGA</sequence>
<gene>
    <name evidence="1" type="ORF">M6B38_390330</name>
</gene>
<dbReference type="EMBL" id="JANAVB010024421">
    <property type="protein sequence ID" value="KAJ6822239.1"/>
    <property type="molecule type" value="Genomic_DNA"/>
</dbReference>
<comment type="caution">
    <text evidence="1">The sequence shown here is derived from an EMBL/GenBank/DDBJ whole genome shotgun (WGS) entry which is preliminary data.</text>
</comment>
<accession>A0AAX6G0K0</accession>
<reference evidence="1" key="1">
    <citation type="journal article" date="2023" name="GigaByte">
        <title>Genome assembly of the bearded iris, Iris pallida Lam.</title>
        <authorList>
            <person name="Bruccoleri R.E."/>
            <person name="Oakeley E.J."/>
            <person name="Faust A.M.E."/>
            <person name="Altorfer M."/>
            <person name="Dessus-Babus S."/>
            <person name="Burckhardt D."/>
            <person name="Oertli M."/>
            <person name="Naumann U."/>
            <person name="Petersen F."/>
            <person name="Wong J."/>
        </authorList>
    </citation>
    <scope>NUCLEOTIDE SEQUENCE</scope>
    <source>
        <strain evidence="1">GSM-AAB239-AS_SAM_17_03QT</strain>
    </source>
</reference>
<protein>
    <submittedName>
        <fullName evidence="1">Beta-D-xylosidase 6</fullName>
    </submittedName>
</protein>
<proteinExistence type="predicted"/>
<name>A0AAX6G0K0_IRIPA</name>